<evidence type="ECO:0000313" key="9">
    <source>
        <dbReference type="Proteomes" id="UP000184386"/>
    </source>
</evidence>
<evidence type="ECO:0000256" key="6">
    <source>
        <dbReference type="ARBA" id="ARBA00022777"/>
    </source>
</evidence>
<dbReference type="PANTHER" id="PTHR45008:SF1">
    <property type="entry name" value="PTS SYSTEM GLUCOSE-SPECIFIC EIIA COMPONENT"/>
    <property type="match status" value="1"/>
</dbReference>
<dbReference type="FunFam" id="2.70.70.10:FF:000001">
    <property type="entry name" value="PTS system glucose-specific IIA component"/>
    <property type="match status" value="1"/>
</dbReference>
<name>A0A1M6XSK0_9FIRM</name>
<dbReference type="Gene3D" id="2.70.70.10">
    <property type="entry name" value="Glucose Permease (Domain IIA)"/>
    <property type="match status" value="1"/>
</dbReference>
<protein>
    <submittedName>
        <fullName evidence="8">PTS system, glucose subfamily, IIA component</fullName>
    </submittedName>
</protein>
<dbReference type="PROSITE" id="PS51093">
    <property type="entry name" value="PTS_EIIA_TYPE_1"/>
    <property type="match status" value="1"/>
</dbReference>
<proteinExistence type="predicted"/>
<dbReference type="SUPFAM" id="SSF51261">
    <property type="entry name" value="Duplicated hybrid motif"/>
    <property type="match status" value="1"/>
</dbReference>
<evidence type="ECO:0000313" key="8">
    <source>
        <dbReference type="EMBL" id="SHL08977.1"/>
    </source>
</evidence>
<dbReference type="Proteomes" id="UP000184386">
    <property type="component" value="Unassembled WGS sequence"/>
</dbReference>
<sequence length="171" mass="19034">MNLFKNLQKNSNDKDMKIDTEKFCVYAPMEGVMIELADFPDDVFAQGILGKGVGILPAVGEVRAPFDGIVYNIFDTLHAISLISNDGLEIIIHVGVDTVELKGKGFIKRTQNGAHVKAGELLMEFNIKQIEKAGYKAATAVCVTNSDEYREFNFEEYGHVYVGQKIFHVDK</sequence>
<dbReference type="EMBL" id="FRAC01000023">
    <property type="protein sequence ID" value="SHL08977.1"/>
    <property type="molecule type" value="Genomic_DNA"/>
</dbReference>
<gene>
    <name evidence="8" type="ORF">SAMN02745136_04050</name>
</gene>
<keyword evidence="9" id="KW-1185">Reference proteome</keyword>
<dbReference type="PANTHER" id="PTHR45008">
    <property type="entry name" value="PTS SYSTEM GLUCOSE-SPECIFIC EIIA COMPONENT"/>
    <property type="match status" value="1"/>
</dbReference>
<dbReference type="PROSITE" id="PS00371">
    <property type="entry name" value="PTS_EIIA_TYPE_1_HIS"/>
    <property type="match status" value="1"/>
</dbReference>
<organism evidence="8 9">
    <name type="scientific">Anaerocolumna jejuensis DSM 15929</name>
    <dbReference type="NCBI Taxonomy" id="1121322"/>
    <lineage>
        <taxon>Bacteria</taxon>
        <taxon>Bacillati</taxon>
        <taxon>Bacillota</taxon>
        <taxon>Clostridia</taxon>
        <taxon>Lachnospirales</taxon>
        <taxon>Lachnospiraceae</taxon>
        <taxon>Anaerocolumna</taxon>
    </lineage>
</organism>
<dbReference type="GO" id="GO:0009401">
    <property type="term" value="P:phosphoenolpyruvate-dependent sugar phosphotransferase system"/>
    <property type="evidence" value="ECO:0007669"/>
    <property type="project" value="UniProtKB-KW"/>
</dbReference>
<evidence type="ECO:0000256" key="3">
    <source>
        <dbReference type="ARBA" id="ARBA00022597"/>
    </source>
</evidence>
<dbReference type="Pfam" id="PF00358">
    <property type="entry name" value="PTS_EIIA_1"/>
    <property type="match status" value="1"/>
</dbReference>
<keyword evidence="6" id="KW-0418">Kinase</keyword>
<keyword evidence="4" id="KW-0808">Transferase</keyword>
<dbReference type="STRING" id="1121322.SAMN02745136_04050"/>
<evidence type="ECO:0000256" key="4">
    <source>
        <dbReference type="ARBA" id="ARBA00022679"/>
    </source>
</evidence>
<comment type="subcellular location">
    <subcellularLocation>
        <location evidence="1">Cytoplasm</location>
    </subcellularLocation>
</comment>
<dbReference type="RefSeq" id="WP_073278676.1">
    <property type="nucleotide sequence ID" value="NZ_FRAC01000023.1"/>
</dbReference>
<dbReference type="GO" id="GO:0005737">
    <property type="term" value="C:cytoplasm"/>
    <property type="evidence" value="ECO:0007669"/>
    <property type="project" value="UniProtKB-SubCell"/>
</dbReference>
<dbReference type="InterPro" id="IPR011055">
    <property type="entry name" value="Dup_hybrid_motif"/>
</dbReference>
<evidence type="ECO:0000256" key="2">
    <source>
        <dbReference type="ARBA" id="ARBA00022448"/>
    </source>
</evidence>
<evidence type="ECO:0000259" key="7">
    <source>
        <dbReference type="PROSITE" id="PS51093"/>
    </source>
</evidence>
<reference evidence="8 9" key="1">
    <citation type="submission" date="2016-11" db="EMBL/GenBank/DDBJ databases">
        <authorList>
            <person name="Jaros S."/>
            <person name="Januszkiewicz K."/>
            <person name="Wedrychowicz H."/>
        </authorList>
    </citation>
    <scope>NUCLEOTIDE SEQUENCE [LARGE SCALE GENOMIC DNA]</scope>
    <source>
        <strain evidence="8 9">DSM 15929</strain>
    </source>
</reference>
<dbReference type="OrthoDB" id="92465at2"/>
<accession>A0A1M6XSK0</accession>
<keyword evidence="5" id="KW-0598">Phosphotransferase system</keyword>
<dbReference type="NCBIfam" id="TIGR00830">
    <property type="entry name" value="PTBA"/>
    <property type="match status" value="1"/>
</dbReference>
<evidence type="ECO:0000256" key="1">
    <source>
        <dbReference type="ARBA" id="ARBA00004496"/>
    </source>
</evidence>
<dbReference type="AlphaFoldDB" id="A0A1M6XSK0"/>
<dbReference type="InterPro" id="IPR050890">
    <property type="entry name" value="PTS_EIIA_component"/>
</dbReference>
<dbReference type="InterPro" id="IPR001127">
    <property type="entry name" value="PTS_EIIA_1_perm"/>
</dbReference>
<dbReference type="GO" id="GO:0016301">
    <property type="term" value="F:kinase activity"/>
    <property type="evidence" value="ECO:0007669"/>
    <property type="project" value="UniProtKB-KW"/>
</dbReference>
<feature type="domain" description="PTS EIIA type-1" evidence="7">
    <location>
        <begin position="41"/>
        <end position="145"/>
    </location>
</feature>
<keyword evidence="3" id="KW-0762">Sugar transport</keyword>
<keyword evidence="2" id="KW-0813">Transport</keyword>
<evidence type="ECO:0000256" key="5">
    <source>
        <dbReference type="ARBA" id="ARBA00022683"/>
    </source>
</evidence>